<sequence>MEKIPLYKHQAIIDTSQNPSLSTWRTGFWRRFPHTGVLALVVSILASASMIYIIRTSDGQPISSWTYQPTVWLAVSYTIANIALQYALARAVTIAWWTKALKGDAKVKDLHNIWAFGHGFCDILLSGRSFNLVALAGLVVTLAPINGPLLQRASIVHERTRVDMNTINMSIAEVFPDGYTGETAGHGGETPSSLSASFSDIMKQYTTRQPINISSSGCVGTCKGIVYGAGYDVTCSKDTTDPYHISLNMSEYGGRAIGFSFFWSNFTYMEERLVPNTTTAVMNFTAVFKGESTCTGELNRTHCVLHPATIGYPIVMTNNTIDLDPDGSWETDQAYDLHPPWLQTYRGPTTHGGMYLYANELYKSHMDTRWDGIAGWHGWTTGTTGYRYMVNLGNINNSSMIGGCVMQFVDPTSDILSTVREIAFRTALYIPGDAAVTATRSLTDTDTDTEGVRLGRFGAYGEPSMNASLRESTYRRAVTIQQTRVEIVFKSQYQYLAIAVSITLAATCCVLVVLAGWWRLGREVSLSPVEIARAFNAELLADSQPNADADALLKSCGSKAVRYGAVWGDVGQGEHPMPMLRFEETERCEKPKQGQVFGD</sequence>
<accession>A0A6A5KJU5</accession>
<evidence type="ECO:0000256" key="1">
    <source>
        <dbReference type="SAM" id="Phobius"/>
    </source>
</evidence>
<keyword evidence="1" id="KW-0812">Transmembrane</keyword>
<dbReference type="OrthoDB" id="5357734at2759"/>
<dbReference type="PANTHER" id="PTHR37576">
    <property type="entry name" value="DEFECT AT LOW TEMPERATURE PROTEIN 1"/>
    <property type="match status" value="1"/>
</dbReference>
<protein>
    <submittedName>
        <fullName evidence="2">Uncharacterized protein</fullName>
    </submittedName>
</protein>
<dbReference type="InterPro" id="IPR021514">
    <property type="entry name" value="DUF3176"/>
</dbReference>
<organism evidence="2 3">
    <name type="scientific">Decorospora gaudefroyi</name>
    <dbReference type="NCBI Taxonomy" id="184978"/>
    <lineage>
        <taxon>Eukaryota</taxon>
        <taxon>Fungi</taxon>
        <taxon>Dikarya</taxon>
        <taxon>Ascomycota</taxon>
        <taxon>Pezizomycotina</taxon>
        <taxon>Dothideomycetes</taxon>
        <taxon>Pleosporomycetidae</taxon>
        <taxon>Pleosporales</taxon>
        <taxon>Pleosporineae</taxon>
        <taxon>Pleosporaceae</taxon>
        <taxon>Decorospora</taxon>
    </lineage>
</organism>
<dbReference type="PANTHER" id="PTHR37576:SF2">
    <property type="entry name" value="DEFECT AT LOW TEMPERATURE PROTEIN 1"/>
    <property type="match status" value="1"/>
</dbReference>
<name>A0A6A5KJU5_9PLEO</name>
<proteinExistence type="predicted"/>
<dbReference type="EMBL" id="ML975313">
    <property type="protein sequence ID" value="KAF1833723.1"/>
    <property type="molecule type" value="Genomic_DNA"/>
</dbReference>
<gene>
    <name evidence="2" type="ORF">BDW02DRAFT_569704</name>
</gene>
<evidence type="ECO:0000313" key="3">
    <source>
        <dbReference type="Proteomes" id="UP000800040"/>
    </source>
</evidence>
<reference evidence="2" key="1">
    <citation type="submission" date="2020-01" db="EMBL/GenBank/DDBJ databases">
        <authorList>
            <consortium name="DOE Joint Genome Institute"/>
            <person name="Haridas S."/>
            <person name="Albert R."/>
            <person name="Binder M."/>
            <person name="Bloem J."/>
            <person name="Labutti K."/>
            <person name="Salamov A."/>
            <person name="Andreopoulos B."/>
            <person name="Baker S.E."/>
            <person name="Barry K."/>
            <person name="Bills G."/>
            <person name="Bluhm B.H."/>
            <person name="Cannon C."/>
            <person name="Castanera R."/>
            <person name="Culley D.E."/>
            <person name="Daum C."/>
            <person name="Ezra D."/>
            <person name="Gonzalez J.B."/>
            <person name="Henrissat B."/>
            <person name="Kuo A."/>
            <person name="Liang C."/>
            <person name="Lipzen A."/>
            <person name="Lutzoni F."/>
            <person name="Magnuson J."/>
            <person name="Mondo S."/>
            <person name="Nolan M."/>
            <person name="Ohm R."/>
            <person name="Pangilinan J."/>
            <person name="Park H.-J."/>
            <person name="Ramirez L."/>
            <person name="Alfaro M."/>
            <person name="Sun H."/>
            <person name="Tritt A."/>
            <person name="Yoshinaga Y."/>
            <person name="Zwiers L.-H."/>
            <person name="Turgeon B.G."/>
            <person name="Goodwin S.B."/>
            <person name="Spatafora J.W."/>
            <person name="Crous P.W."/>
            <person name="Grigoriev I.V."/>
        </authorList>
    </citation>
    <scope>NUCLEOTIDE SEQUENCE</scope>
    <source>
        <strain evidence="2">P77</strain>
    </source>
</reference>
<dbReference type="Proteomes" id="UP000800040">
    <property type="component" value="Unassembled WGS sequence"/>
</dbReference>
<feature type="transmembrane region" description="Helical" evidence="1">
    <location>
        <begin position="495"/>
        <end position="518"/>
    </location>
</feature>
<keyword evidence="1" id="KW-1133">Transmembrane helix</keyword>
<dbReference type="AlphaFoldDB" id="A0A6A5KJU5"/>
<evidence type="ECO:0000313" key="2">
    <source>
        <dbReference type="EMBL" id="KAF1833723.1"/>
    </source>
</evidence>
<dbReference type="Pfam" id="PF11374">
    <property type="entry name" value="DUF3176"/>
    <property type="match status" value="1"/>
</dbReference>
<feature type="transmembrane region" description="Helical" evidence="1">
    <location>
        <begin position="35"/>
        <end position="54"/>
    </location>
</feature>
<keyword evidence="1" id="KW-0472">Membrane</keyword>
<keyword evidence="3" id="KW-1185">Reference proteome</keyword>
<feature type="transmembrane region" description="Helical" evidence="1">
    <location>
        <begin position="74"/>
        <end position="98"/>
    </location>
</feature>